<keyword evidence="1" id="KW-0240">DNA-directed RNA polymerase</keyword>
<dbReference type="InterPro" id="IPR050219">
    <property type="entry name" value="DnaG_primase"/>
</dbReference>
<evidence type="ECO:0000256" key="1">
    <source>
        <dbReference type="ARBA" id="ARBA00022478"/>
    </source>
</evidence>
<dbReference type="PANTHER" id="PTHR30313">
    <property type="entry name" value="DNA PRIMASE"/>
    <property type="match status" value="1"/>
</dbReference>
<dbReference type="GO" id="GO:0003677">
    <property type="term" value="F:DNA binding"/>
    <property type="evidence" value="ECO:0007669"/>
    <property type="project" value="InterPro"/>
</dbReference>
<evidence type="ECO:0000259" key="7">
    <source>
        <dbReference type="PROSITE" id="PS50880"/>
    </source>
</evidence>
<dbReference type="Gene3D" id="3.90.580.10">
    <property type="entry name" value="Zinc finger, CHC2-type domain"/>
    <property type="match status" value="1"/>
</dbReference>
<keyword evidence="6" id="KW-0804">Transcription</keyword>
<reference evidence="8 9" key="1">
    <citation type="submission" date="2019-07" db="EMBL/GenBank/DDBJ databases">
        <title>Whole genome shotgun sequence of Marinococcus halophilus NBRC 102359.</title>
        <authorList>
            <person name="Hosoyama A."/>
            <person name="Uohara A."/>
            <person name="Ohji S."/>
            <person name="Ichikawa N."/>
        </authorList>
    </citation>
    <scope>NUCLEOTIDE SEQUENCE [LARGE SCALE GENOMIC DNA]</scope>
    <source>
        <strain evidence="8 9">NBRC 102359</strain>
    </source>
</reference>
<evidence type="ECO:0000256" key="2">
    <source>
        <dbReference type="ARBA" id="ARBA00022515"/>
    </source>
</evidence>
<dbReference type="GO" id="GO:0005737">
    <property type="term" value="C:cytoplasm"/>
    <property type="evidence" value="ECO:0007669"/>
    <property type="project" value="TreeGrafter"/>
</dbReference>
<dbReference type="AlphaFoldDB" id="A0A510Y1I8"/>
<keyword evidence="4" id="KW-0548">Nucleotidyltransferase</keyword>
<dbReference type="InterPro" id="IPR034154">
    <property type="entry name" value="TOPRIM_DnaG/twinkle"/>
</dbReference>
<dbReference type="GO" id="GO:0008270">
    <property type="term" value="F:zinc ion binding"/>
    <property type="evidence" value="ECO:0007669"/>
    <property type="project" value="InterPro"/>
</dbReference>
<dbReference type="PANTHER" id="PTHR30313:SF2">
    <property type="entry name" value="DNA PRIMASE"/>
    <property type="match status" value="1"/>
</dbReference>
<organism evidence="8 9">
    <name type="scientific">Marinococcus halophilus</name>
    <dbReference type="NCBI Taxonomy" id="1371"/>
    <lineage>
        <taxon>Bacteria</taxon>
        <taxon>Bacillati</taxon>
        <taxon>Bacillota</taxon>
        <taxon>Bacilli</taxon>
        <taxon>Bacillales</taxon>
        <taxon>Bacillaceae</taxon>
        <taxon>Marinococcus</taxon>
    </lineage>
</organism>
<evidence type="ECO:0000256" key="3">
    <source>
        <dbReference type="ARBA" id="ARBA00022679"/>
    </source>
</evidence>
<proteinExistence type="predicted"/>
<dbReference type="Pfam" id="PF13155">
    <property type="entry name" value="Toprim_2"/>
    <property type="match status" value="1"/>
</dbReference>
<dbReference type="EMBL" id="BJUN01000001">
    <property type="protein sequence ID" value="GEK57139.1"/>
    <property type="molecule type" value="Genomic_DNA"/>
</dbReference>
<dbReference type="Proteomes" id="UP000321051">
    <property type="component" value="Unassembled WGS sequence"/>
</dbReference>
<evidence type="ECO:0000256" key="6">
    <source>
        <dbReference type="ARBA" id="ARBA00023163"/>
    </source>
</evidence>
<sequence>MVIIKDKELPVNVSAEIEDYEWERPNWKENRLIACSPFRDEKHPSFAVNLENGTFIDSGNDDSEWQKGNFVKLLSFIRNETYEETEEYLLAMYSPDYGEVENFKLDFDDWHTEEENNHVFDKDDLKPYLYKHPYLERRGIPFNVQRAFDVGYDPNTKSIVLVWHDLNGNIVSWKHRHVHNKQFWYVKGGQPIRNHLYGIHWVVRRKKDTVWIVESEIDALTLWSNGIAAVAIGTSFMTTAKRNLLLKADIKKLVIATDNDKQGRKARHSIVDQLAGLIELEEVDWTGVPDGITDINEARNEINNMETHGINVFDW</sequence>
<dbReference type="SMART" id="SM00493">
    <property type="entry name" value="TOPRIM"/>
    <property type="match status" value="1"/>
</dbReference>
<keyword evidence="3" id="KW-0808">Transferase</keyword>
<comment type="caution">
    <text evidence="8">The sequence shown here is derived from an EMBL/GenBank/DDBJ whole genome shotgun (WGS) entry which is preliminary data.</text>
</comment>
<keyword evidence="9" id="KW-1185">Reference proteome</keyword>
<evidence type="ECO:0000256" key="5">
    <source>
        <dbReference type="ARBA" id="ARBA00022705"/>
    </source>
</evidence>
<dbReference type="CDD" id="cd01029">
    <property type="entry name" value="TOPRIM_primases"/>
    <property type="match status" value="1"/>
</dbReference>
<evidence type="ECO:0000313" key="9">
    <source>
        <dbReference type="Proteomes" id="UP000321051"/>
    </source>
</evidence>
<protein>
    <recommendedName>
        <fullName evidence="7">Toprim domain-containing protein</fullName>
    </recommendedName>
</protein>
<dbReference type="Gene3D" id="3.40.1360.10">
    <property type="match status" value="1"/>
</dbReference>
<dbReference type="InterPro" id="IPR006171">
    <property type="entry name" value="TOPRIM_dom"/>
</dbReference>
<feature type="domain" description="Toprim" evidence="7">
    <location>
        <begin position="208"/>
        <end position="289"/>
    </location>
</feature>
<dbReference type="GO" id="GO:0006269">
    <property type="term" value="P:DNA replication, synthesis of primer"/>
    <property type="evidence" value="ECO:0007669"/>
    <property type="project" value="UniProtKB-KW"/>
</dbReference>
<dbReference type="SUPFAM" id="SSF57783">
    <property type="entry name" value="Zinc beta-ribbon"/>
    <property type="match status" value="1"/>
</dbReference>
<dbReference type="PROSITE" id="PS50880">
    <property type="entry name" value="TOPRIM"/>
    <property type="match status" value="1"/>
</dbReference>
<evidence type="ECO:0000313" key="8">
    <source>
        <dbReference type="EMBL" id="GEK57139.1"/>
    </source>
</evidence>
<gene>
    <name evidence="8" type="ORF">MHA01_00440</name>
</gene>
<dbReference type="SUPFAM" id="SSF56731">
    <property type="entry name" value="DNA primase core"/>
    <property type="match status" value="1"/>
</dbReference>
<dbReference type="GO" id="GO:0016779">
    <property type="term" value="F:nucleotidyltransferase activity"/>
    <property type="evidence" value="ECO:0007669"/>
    <property type="project" value="UniProtKB-KW"/>
</dbReference>
<keyword evidence="2" id="KW-0639">Primosome</keyword>
<dbReference type="GO" id="GO:1990077">
    <property type="term" value="C:primosome complex"/>
    <property type="evidence" value="ECO:0007669"/>
    <property type="project" value="UniProtKB-KW"/>
</dbReference>
<accession>A0A510Y1I8</accession>
<name>A0A510Y1I8_MARHA</name>
<dbReference type="GO" id="GO:0000428">
    <property type="term" value="C:DNA-directed RNA polymerase complex"/>
    <property type="evidence" value="ECO:0007669"/>
    <property type="project" value="UniProtKB-KW"/>
</dbReference>
<keyword evidence="5" id="KW-0235">DNA replication</keyword>
<dbReference type="RefSeq" id="WP_094907766.1">
    <property type="nucleotide sequence ID" value="NZ_BJUN01000001.1"/>
</dbReference>
<evidence type="ECO:0000256" key="4">
    <source>
        <dbReference type="ARBA" id="ARBA00022695"/>
    </source>
</evidence>
<dbReference type="InterPro" id="IPR036977">
    <property type="entry name" value="DNA_primase_Znf_CHC2"/>
</dbReference>
<dbReference type="OrthoDB" id="2361902at2"/>